<dbReference type="InterPro" id="IPR017871">
    <property type="entry name" value="ABC_transporter-like_CS"/>
</dbReference>
<dbReference type="CDD" id="cd03216">
    <property type="entry name" value="ABC_Carb_Monos_I"/>
    <property type="match status" value="1"/>
</dbReference>
<dbReference type="STRING" id="1688.BCUN_0709"/>
<dbReference type="SUPFAM" id="SSF52540">
    <property type="entry name" value="P-loop containing nucleoside triphosphate hydrolases"/>
    <property type="match status" value="1"/>
</dbReference>
<comment type="caution">
    <text evidence="5">The sequence shown here is derived from an EMBL/GenBank/DDBJ whole genome shotgun (WGS) entry which is preliminary data.</text>
</comment>
<dbReference type="EMBL" id="JGYV01000001">
    <property type="protein sequence ID" value="KFI66202.1"/>
    <property type="molecule type" value="Genomic_DNA"/>
</dbReference>
<reference evidence="5 6" key="1">
    <citation type="submission" date="2014-03" db="EMBL/GenBank/DDBJ databases">
        <title>Genomics of Bifidobacteria.</title>
        <authorList>
            <person name="Ventura M."/>
            <person name="Milani C."/>
            <person name="Lugli G.A."/>
        </authorList>
    </citation>
    <scope>NUCLEOTIDE SEQUENCE [LARGE SCALE GENOMIC DNA]</scope>
    <source>
        <strain evidence="5 6">LMG 10738</strain>
    </source>
</reference>
<sequence length="255" mass="26854">MEALHGVDLTVGTRQVVAVVGDNGAGKSTLVNVIAGLVQPDEGTVLLRGREVALTGVARAVELGIASAFQQTELCDNLDVSANLFLGNELRRGATRDDDAMRERARGVLNRLAAHVRPSQQVSSLSGGQRQMVAIARTLLNDPALIVLDEPTASLSVTQTSEVLNYITALRSDGRSVLMVCHDLPSVFAVADRIAVMRHGTVVAVHTTADTSYEEIIGEIAGVGGASRAGVAGARRRMPRPRVAVRQPARRPGAG</sequence>
<dbReference type="PANTHER" id="PTHR43790:SF8">
    <property type="entry name" value="SUGAR ABC TRANSPORTER ATP-BINDING PROTEIN"/>
    <property type="match status" value="1"/>
</dbReference>
<dbReference type="EC" id="3.6.3.17" evidence="5"/>
<feature type="domain" description="ABC transporter" evidence="4">
    <location>
        <begin position="1"/>
        <end position="224"/>
    </location>
</feature>
<dbReference type="GO" id="GO:0005524">
    <property type="term" value="F:ATP binding"/>
    <property type="evidence" value="ECO:0007669"/>
    <property type="project" value="UniProtKB-KW"/>
</dbReference>
<keyword evidence="6" id="KW-1185">Reference proteome</keyword>
<keyword evidence="5" id="KW-0378">Hydrolase</keyword>
<dbReference type="InterPro" id="IPR003593">
    <property type="entry name" value="AAA+_ATPase"/>
</dbReference>
<dbReference type="Proteomes" id="UP000029067">
    <property type="component" value="Unassembled WGS sequence"/>
</dbReference>
<feature type="compositionally biased region" description="Low complexity" evidence="3">
    <location>
        <begin position="241"/>
        <end position="255"/>
    </location>
</feature>
<keyword evidence="1" id="KW-0547">Nucleotide-binding</keyword>
<dbReference type="InterPro" id="IPR050107">
    <property type="entry name" value="ABC_carbohydrate_import_ATPase"/>
</dbReference>
<evidence type="ECO:0000313" key="5">
    <source>
        <dbReference type="EMBL" id="KFI66202.1"/>
    </source>
</evidence>
<dbReference type="InterPro" id="IPR003439">
    <property type="entry name" value="ABC_transporter-like_ATP-bd"/>
</dbReference>
<feature type="region of interest" description="Disordered" evidence="3">
    <location>
        <begin position="231"/>
        <end position="255"/>
    </location>
</feature>
<name>A0A087B5A2_9BIFI</name>
<dbReference type="PANTHER" id="PTHR43790">
    <property type="entry name" value="CARBOHYDRATE TRANSPORT ATP-BINDING PROTEIN MG119-RELATED"/>
    <property type="match status" value="1"/>
</dbReference>
<evidence type="ECO:0000256" key="1">
    <source>
        <dbReference type="ARBA" id="ARBA00022741"/>
    </source>
</evidence>
<evidence type="ECO:0000256" key="3">
    <source>
        <dbReference type="SAM" id="MobiDB-lite"/>
    </source>
</evidence>
<dbReference type="InterPro" id="IPR027417">
    <property type="entry name" value="P-loop_NTPase"/>
</dbReference>
<accession>A0A087B5A2</accession>
<dbReference type="PROSITE" id="PS50893">
    <property type="entry name" value="ABC_TRANSPORTER_2"/>
    <property type="match status" value="1"/>
</dbReference>
<dbReference type="Gene3D" id="3.40.50.300">
    <property type="entry name" value="P-loop containing nucleotide triphosphate hydrolases"/>
    <property type="match status" value="1"/>
</dbReference>
<organism evidence="5 6">
    <name type="scientific">Bifidobacterium cuniculi</name>
    <dbReference type="NCBI Taxonomy" id="1688"/>
    <lineage>
        <taxon>Bacteria</taxon>
        <taxon>Bacillati</taxon>
        <taxon>Actinomycetota</taxon>
        <taxon>Actinomycetes</taxon>
        <taxon>Bifidobacteriales</taxon>
        <taxon>Bifidobacteriaceae</taxon>
        <taxon>Bifidobacterium</taxon>
    </lineage>
</organism>
<dbReference type="eggNOG" id="COG1129">
    <property type="taxonomic scope" value="Bacteria"/>
</dbReference>
<proteinExistence type="predicted"/>
<evidence type="ECO:0000259" key="4">
    <source>
        <dbReference type="PROSITE" id="PS50893"/>
    </source>
</evidence>
<dbReference type="Pfam" id="PF00005">
    <property type="entry name" value="ABC_tran"/>
    <property type="match status" value="1"/>
</dbReference>
<evidence type="ECO:0000256" key="2">
    <source>
        <dbReference type="ARBA" id="ARBA00022840"/>
    </source>
</evidence>
<keyword evidence="2" id="KW-0067">ATP-binding</keyword>
<gene>
    <name evidence="5" type="ORF">BCUN_0709</name>
</gene>
<dbReference type="SMART" id="SM00382">
    <property type="entry name" value="AAA"/>
    <property type="match status" value="1"/>
</dbReference>
<evidence type="ECO:0000313" key="6">
    <source>
        <dbReference type="Proteomes" id="UP000029067"/>
    </source>
</evidence>
<dbReference type="PROSITE" id="PS00211">
    <property type="entry name" value="ABC_TRANSPORTER_1"/>
    <property type="match status" value="1"/>
</dbReference>
<dbReference type="GO" id="GO:0016887">
    <property type="term" value="F:ATP hydrolysis activity"/>
    <property type="evidence" value="ECO:0007669"/>
    <property type="project" value="InterPro"/>
</dbReference>
<dbReference type="AlphaFoldDB" id="A0A087B5A2"/>
<protein>
    <submittedName>
        <fullName evidence="5">Pentose ABC transporter ATP binding protein</fullName>
        <ecNumber evidence="5">3.6.3.17</ecNumber>
    </submittedName>
</protein>